<dbReference type="Pfam" id="PF13177">
    <property type="entry name" value="DNA_pol3_delta2"/>
    <property type="match status" value="1"/>
</dbReference>
<keyword evidence="7" id="KW-0862">Zinc</keyword>
<dbReference type="Gene3D" id="1.10.8.60">
    <property type="match status" value="1"/>
</dbReference>
<keyword evidence="8 11" id="KW-0067">ATP-binding</keyword>
<comment type="caution">
    <text evidence="14">The sequence shown here is derived from an EMBL/GenBank/DDBJ whole genome shotgun (WGS) entry which is preliminary data.</text>
</comment>
<evidence type="ECO:0000259" key="13">
    <source>
        <dbReference type="SMART" id="SM00382"/>
    </source>
</evidence>
<dbReference type="GO" id="GO:0003677">
    <property type="term" value="F:DNA binding"/>
    <property type="evidence" value="ECO:0007669"/>
    <property type="project" value="InterPro"/>
</dbReference>
<keyword evidence="3 11" id="KW-0548">Nucleotidyltransferase</keyword>
<dbReference type="SUPFAM" id="SSF52540">
    <property type="entry name" value="P-loop containing nucleoside triphosphate hydrolases"/>
    <property type="match status" value="1"/>
</dbReference>
<dbReference type="GO" id="GO:0005524">
    <property type="term" value="F:ATP binding"/>
    <property type="evidence" value="ECO:0007669"/>
    <property type="project" value="UniProtKB-KW"/>
</dbReference>
<dbReference type="GO" id="GO:0009360">
    <property type="term" value="C:DNA polymerase III complex"/>
    <property type="evidence" value="ECO:0007669"/>
    <property type="project" value="InterPro"/>
</dbReference>
<comment type="catalytic activity">
    <reaction evidence="10 11">
        <text>DNA(n) + a 2'-deoxyribonucleoside 5'-triphosphate = DNA(n+1) + diphosphate</text>
        <dbReference type="Rhea" id="RHEA:22508"/>
        <dbReference type="Rhea" id="RHEA-COMP:17339"/>
        <dbReference type="Rhea" id="RHEA-COMP:17340"/>
        <dbReference type="ChEBI" id="CHEBI:33019"/>
        <dbReference type="ChEBI" id="CHEBI:61560"/>
        <dbReference type="ChEBI" id="CHEBI:173112"/>
        <dbReference type="EC" id="2.7.7.7"/>
    </reaction>
</comment>
<dbReference type="InterPro" id="IPR008921">
    <property type="entry name" value="DNA_pol3_clamp-load_cplx_C"/>
</dbReference>
<dbReference type="GO" id="GO:0046872">
    <property type="term" value="F:metal ion binding"/>
    <property type="evidence" value="ECO:0007669"/>
    <property type="project" value="UniProtKB-KW"/>
</dbReference>
<protein>
    <recommendedName>
        <fullName evidence="11">DNA polymerase III subunit gamma/tau</fullName>
        <ecNumber evidence="11">2.7.7.7</ecNumber>
    </recommendedName>
</protein>
<keyword evidence="4 11" id="KW-0235">DNA replication</keyword>
<keyword evidence="2 11" id="KW-0808">Transferase</keyword>
<feature type="region of interest" description="Disordered" evidence="12">
    <location>
        <begin position="438"/>
        <end position="460"/>
    </location>
</feature>
<dbReference type="GO" id="GO:0003887">
    <property type="term" value="F:DNA-directed DNA polymerase activity"/>
    <property type="evidence" value="ECO:0007669"/>
    <property type="project" value="UniProtKB-KW"/>
</dbReference>
<dbReference type="PANTHER" id="PTHR11669">
    <property type="entry name" value="REPLICATION FACTOR C / DNA POLYMERASE III GAMMA-TAU SUBUNIT"/>
    <property type="match status" value="1"/>
</dbReference>
<evidence type="ECO:0000256" key="7">
    <source>
        <dbReference type="ARBA" id="ARBA00022833"/>
    </source>
</evidence>
<evidence type="ECO:0000256" key="1">
    <source>
        <dbReference type="ARBA" id="ARBA00006360"/>
    </source>
</evidence>
<dbReference type="Pfam" id="PF12169">
    <property type="entry name" value="DNA_pol3_gamma3"/>
    <property type="match status" value="1"/>
</dbReference>
<dbReference type="Proteomes" id="UP000823597">
    <property type="component" value="Unassembled WGS sequence"/>
</dbReference>
<dbReference type="Gene3D" id="3.40.50.300">
    <property type="entry name" value="P-loop containing nucleotide triphosphate hydrolases"/>
    <property type="match status" value="1"/>
</dbReference>
<evidence type="ECO:0000256" key="10">
    <source>
        <dbReference type="ARBA" id="ARBA00049244"/>
    </source>
</evidence>
<keyword evidence="9 11" id="KW-0239">DNA-directed DNA polymerase</keyword>
<evidence type="ECO:0000256" key="4">
    <source>
        <dbReference type="ARBA" id="ARBA00022705"/>
    </source>
</evidence>
<dbReference type="CDD" id="cd00009">
    <property type="entry name" value="AAA"/>
    <property type="match status" value="1"/>
</dbReference>
<evidence type="ECO:0000313" key="15">
    <source>
        <dbReference type="Proteomes" id="UP000823597"/>
    </source>
</evidence>
<keyword evidence="6 11" id="KW-0547">Nucleotide-binding</keyword>
<feature type="compositionally biased region" description="Low complexity" evidence="12">
    <location>
        <begin position="440"/>
        <end position="458"/>
    </location>
</feature>
<dbReference type="SUPFAM" id="SSF48019">
    <property type="entry name" value="post-AAA+ oligomerization domain-like"/>
    <property type="match status" value="1"/>
</dbReference>
<evidence type="ECO:0000256" key="11">
    <source>
        <dbReference type="RuleBase" id="RU364063"/>
    </source>
</evidence>
<evidence type="ECO:0000256" key="2">
    <source>
        <dbReference type="ARBA" id="ARBA00022679"/>
    </source>
</evidence>
<accession>A0A9D9I223</accession>
<dbReference type="EMBL" id="JADIME010000011">
    <property type="protein sequence ID" value="MBO8464541.1"/>
    <property type="molecule type" value="Genomic_DNA"/>
</dbReference>
<dbReference type="Pfam" id="PF22608">
    <property type="entry name" value="DNAX_ATPase_lid"/>
    <property type="match status" value="1"/>
</dbReference>
<comment type="subunit">
    <text evidence="11">DNA polymerase III contains a core (composed of alpha, epsilon and theta chains) that associates with a tau subunit. This core dimerizes to form the POLIII' complex. PolIII' associates with the gamma complex (composed of gamma, delta, delta', psi and chi chains) and with the beta chain to form the complete DNA polymerase III complex.</text>
</comment>
<evidence type="ECO:0000256" key="6">
    <source>
        <dbReference type="ARBA" id="ARBA00022741"/>
    </source>
</evidence>
<dbReference type="FunFam" id="1.10.8.60:FF:000013">
    <property type="entry name" value="DNA polymerase III subunit gamma/tau"/>
    <property type="match status" value="1"/>
</dbReference>
<dbReference type="GO" id="GO:0006261">
    <property type="term" value="P:DNA-templated DNA replication"/>
    <property type="evidence" value="ECO:0007669"/>
    <property type="project" value="TreeGrafter"/>
</dbReference>
<comment type="similarity">
    <text evidence="1 11">Belongs to the DnaX/STICHEL family.</text>
</comment>
<dbReference type="InterPro" id="IPR050238">
    <property type="entry name" value="DNA_Rep/Repair_Clamp_Loader"/>
</dbReference>
<dbReference type="InterPro" id="IPR003593">
    <property type="entry name" value="AAA+_ATPase"/>
</dbReference>
<evidence type="ECO:0000256" key="8">
    <source>
        <dbReference type="ARBA" id="ARBA00022840"/>
    </source>
</evidence>
<dbReference type="InterPro" id="IPR045085">
    <property type="entry name" value="HLD_clamp_pol_III_gamma_tau"/>
</dbReference>
<evidence type="ECO:0000256" key="3">
    <source>
        <dbReference type="ARBA" id="ARBA00022695"/>
    </source>
</evidence>
<evidence type="ECO:0000256" key="12">
    <source>
        <dbReference type="SAM" id="MobiDB-lite"/>
    </source>
</evidence>
<dbReference type="SMART" id="SM00382">
    <property type="entry name" value="AAA"/>
    <property type="match status" value="1"/>
</dbReference>
<evidence type="ECO:0000313" key="14">
    <source>
        <dbReference type="EMBL" id="MBO8464541.1"/>
    </source>
</evidence>
<evidence type="ECO:0000256" key="9">
    <source>
        <dbReference type="ARBA" id="ARBA00022932"/>
    </source>
</evidence>
<feature type="domain" description="AAA+ ATPase" evidence="13">
    <location>
        <begin position="38"/>
        <end position="181"/>
    </location>
</feature>
<dbReference type="EC" id="2.7.7.7" evidence="11"/>
<dbReference type="FunFam" id="3.40.50.300:FF:000014">
    <property type="entry name" value="DNA polymerase III subunit gamma/tau"/>
    <property type="match status" value="1"/>
</dbReference>
<dbReference type="InterPro" id="IPR012763">
    <property type="entry name" value="DNA_pol_III_sug/sutau_N"/>
</dbReference>
<dbReference type="PRINTS" id="PR00300">
    <property type="entry name" value="CLPPROTEASEA"/>
</dbReference>
<dbReference type="Gene3D" id="1.20.272.10">
    <property type="match status" value="1"/>
</dbReference>
<dbReference type="NCBIfam" id="TIGR02397">
    <property type="entry name" value="dnaX_nterm"/>
    <property type="match status" value="1"/>
</dbReference>
<dbReference type="InterPro" id="IPR022754">
    <property type="entry name" value="DNA_pol_III_gamma-3"/>
</dbReference>
<gene>
    <name evidence="11 14" type="primary">dnaX</name>
    <name evidence="14" type="ORF">IAB93_00915</name>
</gene>
<sequence>MEQYIVSARKYRPDSFGTLIGQDNIAKTLKNSIRSGQLAHAYLFCGPRGVGKTSTARIFAKTINCMSPTPDMEPCGHCESCVSFDEGRSYCIHELDAASNNGVEDIKQLMDKVRIPPQVGKYSVYIIDEVHMLSQAAFNAFLKTLEEPPAHAIFVLATTEKHKILPTILSRCQTYDFNRIGIEDIVRNLRGIAAKEGVEIGDEALHVIAAKADGAMRDALTLFDQSVAFCGRNISYEEVISNLNVLDYDYYFRLIDFFKAGDHVGALLLFDEVLSKGFNALYFISGLSRHIRDLIVSKSASAAPLIELPDSLKKRYEEQAAGLSLGFLYAALDITVKCEMAYKTSINQRLLIEFALMRLSVLSAPVDVAAVAAEKPASGQAAPERHVPAGAAQGKQAFADTALEKRVPADAVPAKRVPADAASELKRKRTGYSISAMMEGNASGNGSASGQTSANAQGGHEGLKAELTMDKLKQLWMAMAEQYKSKKNLYSTLSTARVELEHDGNKNIVRFYVVNEAQKEWIMNKLHRELETKLRTDSGIHDILLAIEVEPYEKTEAVPYMPSEKAKYMMEKSPEVRNLCDDLGLDLK</sequence>
<reference evidence="14" key="2">
    <citation type="journal article" date="2021" name="PeerJ">
        <title>Extensive microbial diversity within the chicken gut microbiome revealed by metagenomics and culture.</title>
        <authorList>
            <person name="Gilroy R."/>
            <person name="Ravi A."/>
            <person name="Getino M."/>
            <person name="Pursley I."/>
            <person name="Horton D.L."/>
            <person name="Alikhan N.F."/>
            <person name="Baker D."/>
            <person name="Gharbi K."/>
            <person name="Hall N."/>
            <person name="Watson M."/>
            <person name="Adriaenssens E.M."/>
            <person name="Foster-Nyarko E."/>
            <person name="Jarju S."/>
            <person name="Secka A."/>
            <person name="Antonio M."/>
            <person name="Oren A."/>
            <person name="Chaudhuri R.R."/>
            <person name="La Ragione R."/>
            <person name="Hildebrand F."/>
            <person name="Pallen M.J."/>
        </authorList>
    </citation>
    <scope>NUCLEOTIDE SEQUENCE</scope>
    <source>
        <strain evidence="14">10037</strain>
    </source>
</reference>
<evidence type="ECO:0000256" key="5">
    <source>
        <dbReference type="ARBA" id="ARBA00022723"/>
    </source>
</evidence>
<proteinExistence type="inferred from homology"/>
<dbReference type="CDD" id="cd18137">
    <property type="entry name" value="HLD_clamp_pol_III_gamma_tau"/>
    <property type="match status" value="1"/>
</dbReference>
<name>A0A9D9I223_9BACT</name>
<reference evidence="14" key="1">
    <citation type="submission" date="2020-10" db="EMBL/GenBank/DDBJ databases">
        <authorList>
            <person name="Gilroy R."/>
        </authorList>
    </citation>
    <scope>NUCLEOTIDE SEQUENCE</scope>
    <source>
        <strain evidence="14">10037</strain>
    </source>
</reference>
<dbReference type="PANTHER" id="PTHR11669:SF0">
    <property type="entry name" value="PROTEIN STICHEL-LIKE 2"/>
    <property type="match status" value="1"/>
</dbReference>
<dbReference type="NCBIfam" id="NF004046">
    <property type="entry name" value="PRK05563.1"/>
    <property type="match status" value="1"/>
</dbReference>
<dbReference type="InterPro" id="IPR027417">
    <property type="entry name" value="P-loop_NTPase"/>
</dbReference>
<keyword evidence="5" id="KW-0479">Metal-binding</keyword>
<comment type="function">
    <text evidence="11">DNA polymerase III is a complex, multichain enzyme responsible for most of the replicative synthesis in bacteria. This DNA polymerase also exhibits 3' to 5' exonuclease activity.</text>
</comment>
<dbReference type="InterPro" id="IPR001270">
    <property type="entry name" value="ClpA/B"/>
</dbReference>
<organism evidence="14 15">
    <name type="scientific">Candidatus Merdivivens pullistercoris</name>
    <dbReference type="NCBI Taxonomy" id="2840873"/>
    <lineage>
        <taxon>Bacteria</taxon>
        <taxon>Pseudomonadati</taxon>
        <taxon>Bacteroidota</taxon>
        <taxon>Bacteroidia</taxon>
        <taxon>Bacteroidales</taxon>
        <taxon>Muribaculaceae</taxon>
        <taxon>Muribaculaceae incertae sedis</taxon>
        <taxon>Candidatus Merdivivens</taxon>
    </lineage>
</organism>
<dbReference type="AlphaFoldDB" id="A0A9D9I223"/>